<dbReference type="EC" id="3.2.1.31" evidence="5 12"/>
<evidence type="ECO:0000256" key="11">
    <source>
        <dbReference type="ARBA" id="ARBA00023295"/>
    </source>
</evidence>
<feature type="domain" description="Glycoside hydrolase family 2 catalytic" evidence="14">
    <location>
        <begin position="334"/>
        <end position="626"/>
    </location>
</feature>
<keyword evidence="17" id="KW-1185">Reference proteome</keyword>
<gene>
    <name evidence="16" type="ORF">FF38_12205</name>
</gene>
<dbReference type="FunFam" id="2.60.40.10:FF:000628">
    <property type="entry name" value="Beta-glucuronidase"/>
    <property type="match status" value="1"/>
</dbReference>
<comment type="subunit">
    <text evidence="4 12">Homotetramer.</text>
</comment>
<dbReference type="GO" id="GO:0004566">
    <property type="term" value="F:beta-glucuronidase activity"/>
    <property type="evidence" value="ECO:0007669"/>
    <property type="project" value="UniProtKB-EC"/>
</dbReference>
<dbReference type="Gene3D" id="2.60.40.10">
    <property type="entry name" value="Immunoglobulins"/>
    <property type="match status" value="2"/>
</dbReference>
<keyword evidence="10 12" id="KW-0458">Lysosome</keyword>
<comment type="catalytic activity">
    <reaction evidence="12">
        <text>a beta-D-glucuronoside + H2O = D-glucuronate + an alcohol</text>
        <dbReference type="Rhea" id="RHEA:17633"/>
        <dbReference type="ChEBI" id="CHEBI:15377"/>
        <dbReference type="ChEBI" id="CHEBI:30879"/>
        <dbReference type="ChEBI" id="CHEBI:58720"/>
        <dbReference type="ChEBI" id="CHEBI:83411"/>
        <dbReference type="EC" id="3.2.1.31"/>
    </reaction>
</comment>
<dbReference type="NCBIfam" id="NF007538">
    <property type="entry name" value="PRK10150.1"/>
    <property type="match status" value="2"/>
</dbReference>
<evidence type="ECO:0000313" key="16">
    <source>
        <dbReference type="EMBL" id="KNC22512.1"/>
    </source>
</evidence>
<dbReference type="InterPro" id="IPR017853">
    <property type="entry name" value="GH"/>
</dbReference>
<dbReference type="InterPro" id="IPR006101">
    <property type="entry name" value="Glyco_hydro_2"/>
</dbReference>
<dbReference type="OMA" id="GIRDKWY"/>
<dbReference type="GO" id="GO:0005764">
    <property type="term" value="C:lysosome"/>
    <property type="evidence" value="ECO:0007669"/>
    <property type="project" value="UniProtKB-SubCell"/>
</dbReference>
<comment type="activity regulation">
    <text evidence="12">Inhibited by L-aspartic acid.</text>
</comment>
<comment type="subcellular location">
    <subcellularLocation>
        <location evidence="2">Lysosome</location>
    </subcellularLocation>
</comment>
<evidence type="ECO:0000256" key="5">
    <source>
        <dbReference type="ARBA" id="ARBA00012761"/>
    </source>
</evidence>
<dbReference type="SUPFAM" id="SSF49303">
    <property type="entry name" value="beta-Galactosidase/glucuronidase domain"/>
    <property type="match status" value="2"/>
</dbReference>
<dbReference type="Pfam" id="PF02837">
    <property type="entry name" value="Glyco_hydro_2_N"/>
    <property type="match status" value="2"/>
</dbReference>
<dbReference type="Pfam" id="PF00703">
    <property type="entry name" value="Glyco_hydro_2"/>
    <property type="match status" value="2"/>
</dbReference>
<dbReference type="GO" id="GO:0005615">
    <property type="term" value="C:extracellular space"/>
    <property type="evidence" value="ECO:0007669"/>
    <property type="project" value="TreeGrafter"/>
</dbReference>
<dbReference type="GO" id="GO:0019391">
    <property type="term" value="P:glucuronoside catabolic process"/>
    <property type="evidence" value="ECO:0007669"/>
    <property type="project" value="TreeGrafter"/>
</dbReference>
<feature type="domain" description="Glycoside hydrolase family 2 catalytic" evidence="14">
    <location>
        <begin position="1009"/>
        <end position="1301"/>
    </location>
</feature>
<dbReference type="InterPro" id="IPR013783">
    <property type="entry name" value="Ig-like_fold"/>
</dbReference>
<evidence type="ECO:0000259" key="13">
    <source>
        <dbReference type="Pfam" id="PF00703"/>
    </source>
</evidence>
<dbReference type="OrthoDB" id="408532at2759"/>
<dbReference type="PROSITE" id="PS00608">
    <property type="entry name" value="GLYCOSYL_HYDROL_F2_2"/>
    <property type="match status" value="2"/>
</dbReference>
<evidence type="ECO:0000256" key="2">
    <source>
        <dbReference type="ARBA" id="ARBA00004371"/>
    </source>
</evidence>
<dbReference type="FunFam" id="2.60.120.260:FF:000027">
    <property type="entry name" value="Beta-glucuronidase"/>
    <property type="match status" value="2"/>
</dbReference>
<proteinExistence type="inferred from homology"/>
<evidence type="ECO:0000256" key="1">
    <source>
        <dbReference type="ARBA" id="ARBA00003025"/>
    </source>
</evidence>
<sequence length="1317" mass="153305">MGVIGFCIHYAIALVILNKEITPTVGMLYPRESETREVRSLDGIWNFVKSDVTNPTQGIRDKWYTDDLSRVQETIPMPVPASYNDITTESALRDHVGTVWYDRKFFVPKSWSNQQRVWLRFGSVHYEAFVYLNGEMVVRHEMGHLPFEAEITNKLKYGEENRITVMCDNALIQTTVPQGKITEISRDDGVAIIQQYSFDFFNYAGIHRSVHLYTTPLTFIEEIEVTTDLTKDNTVGFVYYKVNTNGVSANEAASDLYVRVQLRNKEGVIVANETSNSDLKGVLELQKVMPWWPYLMHPDPGYLYQMEVFLHGTDNVLLDVYRLRVGVRTLSWNNTTFMINNRPVYFRGFGRHEDSDIRGKGLDLALMTRDFNLLKWIGANAYRTSHYPYSEESMQFADENGIMIIDECPSVDTENFKQELLDKHKSAMEQLIHRDRNHPSVVMWSIANEPRTNQLNAGSYFQYVANYTRELDPTRPVTAAIAVPSQDDKAAKYLDIISFNRYNGWYSNPGRLDMITKRVIDEATTWNKRHNKPVIMSEYGSDTVEGLHILPSYVWSEDYQSQLFAQHFKAFDTLRKKSWFIGEFVWNFADFKTAQTVTRVGGNKKGVFTRNRQPKAVAHLLRKRYFALGREMDQCNFPEDLFTYITDILSEVMWFKLFLLSYTLCISILSVKINNNKNDPVKTKGLLYPFESESREVRSLDGMWRFLKSKANGSLTTEDWYKTDLDKIAPTIAMPVPASYNDLTTDDTLRDHVGGVWYERKFFVSHDWSLDKRVWLRFGSVHYSATVWLNGIEIVRHSIGHLPFEVEISQHLKYGAENRLTVLCNNTLTRSTIPQGDVVKALTDSGNRTFQIYTFDFFNYAGIHRSVVLYTTPKVFIQDIMLTTDVKLTEPDIYEMELFVGLVNYTIAISGYESNEINEDPITDAGLYYLHLQLRDREGEIVVKQNCKEMPFNGTLVIEDVNLWWPFLMHPDYGYLYTLEVYLHSTVDNSLIDVYRMKVGIRKLDWDNMNLRINGQEVYLHGFGRHEDSDLRGKGLDFALLTRDFNLIKWIGANAYRTSHYPYSEESMQFADENGIMIIDECSSVNTDFFGSELMYNHKSALEQLIHRDRNHASVIMWSIANEPRTSKNQSEPYFREIVRYAKTLDKTRPLTASLNVEIDKDKLAQFLDIISFNRYNAWYRNPGHLDMITKAVKDEATNWWLKYNRPIIMSEYGADTMEGLHALPEYLWSEDYQMMLLGKHFKAFDELREQKWFIGEFVWNFADFKTEQTITRVGGNKKGIFTRNRQPKTSAHLLRKRYYNLCSEFFECEAPSDLLF</sequence>
<dbReference type="Gene3D" id="2.60.120.260">
    <property type="entry name" value="Galactose-binding domain-like"/>
    <property type="match status" value="2"/>
</dbReference>
<evidence type="ECO:0000256" key="4">
    <source>
        <dbReference type="ARBA" id="ARBA00011881"/>
    </source>
</evidence>
<evidence type="ECO:0000256" key="6">
    <source>
        <dbReference type="ARBA" id="ARBA00016205"/>
    </source>
</evidence>
<dbReference type="InterPro" id="IPR006103">
    <property type="entry name" value="Glyco_hydro_2_cat"/>
</dbReference>
<dbReference type="InterPro" id="IPR023230">
    <property type="entry name" value="Glyco_hydro_2_CS"/>
</dbReference>
<dbReference type="InterPro" id="IPR036156">
    <property type="entry name" value="Beta-gal/glucu_dom_sf"/>
</dbReference>
<dbReference type="GO" id="GO:0030246">
    <property type="term" value="F:carbohydrate binding"/>
    <property type="evidence" value="ECO:0007669"/>
    <property type="project" value="TreeGrafter"/>
</dbReference>
<dbReference type="InterPro" id="IPR023232">
    <property type="entry name" value="Glyco_hydro_2_AS"/>
</dbReference>
<accession>A0A0L0BR51</accession>
<keyword evidence="8 12" id="KW-0378">Hydrolase</keyword>
<reference evidence="16 17" key="1">
    <citation type="journal article" date="2015" name="Nat. Commun.">
        <title>Lucilia cuprina genome unlocks parasitic fly biology to underpin future interventions.</title>
        <authorList>
            <person name="Anstead C.A."/>
            <person name="Korhonen P.K."/>
            <person name="Young N.D."/>
            <person name="Hall R.S."/>
            <person name="Jex A.R."/>
            <person name="Murali S.C."/>
            <person name="Hughes D.S."/>
            <person name="Lee S.F."/>
            <person name="Perry T."/>
            <person name="Stroehlein A.J."/>
            <person name="Ansell B.R."/>
            <person name="Breugelmans B."/>
            <person name="Hofmann A."/>
            <person name="Qu J."/>
            <person name="Dugan S."/>
            <person name="Lee S.L."/>
            <person name="Chao H."/>
            <person name="Dinh H."/>
            <person name="Han Y."/>
            <person name="Doddapaneni H.V."/>
            <person name="Worley K.C."/>
            <person name="Muzny D.M."/>
            <person name="Ioannidis P."/>
            <person name="Waterhouse R.M."/>
            <person name="Zdobnov E.M."/>
            <person name="James P.J."/>
            <person name="Bagnall N.H."/>
            <person name="Kotze A.C."/>
            <person name="Gibbs R.A."/>
            <person name="Richards S."/>
            <person name="Batterham P."/>
            <person name="Gasser R.B."/>
        </authorList>
    </citation>
    <scope>NUCLEOTIDE SEQUENCE [LARGE SCALE GENOMIC DNA]</scope>
    <source>
        <strain evidence="16 17">LS</strain>
        <tissue evidence="16">Full body</tissue>
    </source>
</reference>
<organism evidence="16 17">
    <name type="scientific">Lucilia cuprina</name>
    <name type="common">Green bottle fly</name>
    <name type="synonym">Australian sheep blowfly</name>
    <dbReference type="NCBI Taxonomy" id="7375"/>
    <lineage>
        <taxon>Eukaryota</taxon>
        <taxon>Metazoa</taxon>
        <taxon>Ecdysozoa</taxon>
        <taxon>Arthropoda</taxon>
        <taxon>Hexapoda</taxon>
        <taxon>Insecta</taxon>
        <taxon>Pterygota</taxon>
        <taxon>Neoptera</taxon>
        <taxon>Endopterygota</taxon>
        <taxon>Diptera</taxon>
        <taxon>Brachycera</taxon>
        <taxon>Muscomorpha</taxon>
        <taxon>Oestroidea</taxon>
        <taxon>Calliphoridae</taxon>
        <taxon>Luciliinae</taxon>
        <taxon>Lucilia</taxon>
    </lineage>
</organism>
<evidence type="ECO:0000259" key="15">
    <source>
        <dbReference type="Pfam" id="PF02837"/>
    </source>
</evidence>
<dbReference type="Gene3D" id="3.20.20.80">
    <property type="entry name" value="Glycosidases"/>
    <property type="match status" value="2"/>
</dbReference>
<comment type="similarity">
    <text evidence="3 12">Belongs to the glycosyl hydrolase 2 family.</text>
</comment>
<keyword evidence="9" id="KW-0325">Glycoprotein</keyword>
<keyword evidence="11 12" id="KW-0326">Glycosidase</keyword>
<dbReference type="GO" id="GO:0005975">
    <property type="term" value="P:carbohydrate metabolic process"/>
    <property type="evidence" value="ECO:0007669"/>
    <property type="project" value="InterPro"/>
</dbReference>
<dbReference type="STRING" id="7375.A0A0L0BR51"/>
<feature type="domain" description="Glycosyl hydrolases family 2 sugar binding" evidence="15">
    <location>
        <begin position="38"/>
        <end position="216"/>
    </location>
</feature>
<dbReference type="PANTHER" id="PTHR10066">
    <property type="entry name" value="BETA-GLUCURONIDASE"/>
    <property type="match status" value="1"/>
</dbReference>
<dbReference type="InterPro" id="IPR008979">
    <property type="entry name" value="Galactose-bd-like_sf"/>
</dbReference>
<dbReference type="SUPFAM" id="SSF49785">
    <property type="entry name" value="Galactose-binding domain-like"/>
    <property type="match status" value="2"/>
</dbReference>
<evidence type="ECO:0000256" key="9">
    <source>
        <dbReference type="ARBA" id="ARBA00023180"/>
    </source>
</evidence>
<evidence type="ECO:0000256" key="10">
    <source>
        <dbReference type="ARBA" id="ARBA00023228"/>
    </source>
</evidence>
<feature type="non-terminal residue" evidence="16">
    <location>
        <position position="1317"/>
    </location>
</feature>
<evidence type="ECO:0000256" key="8">
    <source>
        <dbReference type="ARBA" id="ARBA00022801"/>
    </source>
</evidence>
<comment type="caution">
    <text evidence="16">The sequence shown here is derived from an EMBL/GenBank/DDBJ whole genome shotgun (WGS) entry which is preliminary data.</text>
</comment>
<dbReference type="FunFam" id="3.20.20.80:FF:000029">
    <property type="entry name" value="Beta-glucuronidase"/>
    <property type="match status" value="2"/>
</dbReference>
<feature type="domain" description="Glycoside hydrolase family 2 immunoglobulin-like beta-sandwich" evidence="13">
    <location>
        <begin position="218"/>
        <end position="328"/>
    </location>
</feature>
<dbReference type="EMBL" id="JRES01001487">
    <property type="protein sequence ID" value="KNC22512.1"/>
    <property type="molecule type" value="Genomic_DNA"/>
</dbReference>
<comment type="function">
    <text evidence="1 12">Plays an important role in the degradation of dermatan and keratan sulfates.</text>
</comment>
<evidence type="ECO:0000259" key="14">
    <source>
        <dbReference type="Pfam" id="PF02836"/>
    </source>
</evidence>
<dbReference type="PANTHER" id="PTHR10066:SF67">
    <property type="entry name" value="BETA-GLUCURONIDASE"/>
    <property type="match status" value="1"/>
</dbReference>
<dbReference type="SUPFAM" id="SSF51445">
    <property type="entry name" value="(Trans)glycosidases"/>
    <property type="match status" value="2"/>
</dbReference>
<evidence type="ECO:0000256" key="3">
    <source>
        <dbReference type="ARBA" id="ARBA00007401"/>
    </source>
</evidence>
<feature type="domain" description="Glycosyl hydrolases family 2 sugar binding" evidence="15">
    <location>
        <begin position="697"/>
        <end position="873"/>
    </location>
</feature>
<evidence type="ECO:0000256" key="7">
    <source>
        <dbReference type="ARBA" id="ARBA00022729"/>
    </source>
</evidence>
<dbReference type="InterPro" id="IPR006104">
    <property type="entry name" value="Glyco_hydro_2_N"/>
</dbReference>
<keyword evidence="7" id="KW-0732">Signal</keyword>
<protein>
    <recommendedName>
        <fullName evidence="6 12">Beta-glucuronidase</fullName>
        <ecNumber evidence="5 12">3.2.1.31</ecNumber>
    </recommendedName>
</protein>
<evidence type="ECO:0000256" key="12">
    <source>
        <dbReference type="RuleBase" id="RU361154"/>
    </source>
</evidence>
<dbReference type="PRINTS" id="PR00132">
    <property type="entry name" value="GLHYDRLASE2"/>
</dbReference>
<name>A0A0L0BR51_LUCCU</name>
<dbReference type="InterPro" id="IPR006102">
    <property type="entry name" value="Ig-like_GH2"/>
</dbReference>
<evidence type="ECO:0000313" key="17">
    <source>
        <dbReference type="Proteomes" id="UP000037069"/>
    </source>
</evidence>
<dbReference type="Proteomes" id="UP000037069">
    <property type="component" value="Unassembled WGS sequence"/>
</dbReference>
<feature type="domain" description="Glycoside hydrolase family 2 immunoglobulin-like beta-sandwich" evidence="13">
    <location>
        <begin position="936"/>
        <end position="1002"/>
    </location>
</feature>
<dbReference type="Pfam" id="PF02836">
    <property type="entry name" value="Glyco_hydro_2_C"/>
    <property type="match status" value="2"/>
</dbReference>
<dbReference type="PROSITE" id="PS00719">
    <property type="entry name" value="GLYCOSYL_HYDROL_F2_1"/>
    <property type="match status" value="2"/>
</dbReference>